<sequence length="123" mass="14387">MTGTLYKPLFRQHKFVGKVTIDGYDFTKTDVMMDIYITQRNKGYSMGSLVYFLPTNRNQITQQGMIWFDDDFKHINIWAASDWGRKVVNDSLYVVNKPDYEQAMASLREVTDRFDLTIIPATK</sequence>
<dbReference type="AlphaFoldDB" id="E0ICX0"/>
<accession>E0ICX0</accession>
<keyword evidence="2" id="KW-1185">Reference proteome</keyword>
<dbReference type="eggNOG" id="ENOG5030VHS">
    <property type="taxonomic scope" value="Bacteria"/>
</dbReference>
<proteinExistence type="predicted"/>
<dbReference type="RefSeq" id="WP_006039720.1">
    <property type="nucleotide sequence ID" value="NZ_AEDD01000010.1"/>
</dbReference>
<name>E0ICX0_9BACL</name>
<evidence type="ECO:0000313" key="1">
    <source>
        <dbReference type="EMBL" id="EFM09685.1"/>
    </source>
</evidence>
<protein>
    <submittedName>
        <fullName evidence="1">Uncharacterized protein</fullName>
    </submittedName>
</protein>
<reference evidence="1 2" key="1">
    <citation type="submission" date="2010-07" db="EMBL/GenBank/DDBJ databases">
        <title>The draft genome of Paenibacillus curdlanolyticus YK9.</title>
        <authorList>
            <consortium name="US DOE Joint Genome Institute (JGI-PGF)"/>
            <person name="Lucas S."/>
            <person name="Copeland A."/>
            <person name="Lapidus A."/>
            <person name="Cheng J.-F."/>
            <person name="Bruce D."/>
            <person name="Goodwin L."/>
            <person name="Pitluck S."/>
            <person name="Land M.L."/>
            <person name="Hauser L."/>
            <person name="Chang Y.-J."/>
            <person name="Jeffries C."/>
            <person name="Anderson I.J."/>
            <person name="Johnson E."/>
            <person name="Loganathan U."/>
            <person name="Mulhopadhyay B."/>
            <person name="Kyrpides N."/>
            <person name="Woyke T.J."/>
        </authorList>
    </citation>
    <scope>NUCLEOTIDE SEQUENCE [LARGE SCALE GENOMIC DNA]</scope>
    <source>
        <strain evidence="1 2">YK9</strain>
    </source>
</reference>
<gene>
    <name evidence="1" type="ORF">PaecuDRAFT_3734</name>
</gene>
<evidence type="ECO:0000313" key="2">
    <source>
        <dbReference type="Proteomes" id="UP000005387"/>
    </source>
</evidence>
<dbReference type="Proteomes" id="UP000005387">
    <property type="component" value="Unassembled WGS sequence"/>
</dbReference>
<dbReference type="OrthoDB" id="2623963at2"/>
<dbReference type="EMBL" id="AEDD01000010">
    <property type="protein sequence ID" value="EFM09685.1"/>
    <property type="molecule type" value="Genomic_DNA"/>
</dbReference>
<organism evidence="1 2">
    <name type="scientific">Paenibacillus curdlanolyticus YK9</name>
    <dbReference type="NCBI Taxonomy" id="717606"/>
    <lineage>
        <taxon>Bacteria</taxon>
        <taxon>Bacillati</taxon>
        <taxon>Bacillota</taxon>
        <taxon>Bacilli</taxon>
        <taxon>Bacillales</taxon>
        <taxon>Paenibacillaceae</taxon>
        <taxon>Paenibacillus</taxon>
    </lineage>
</organism>